<accession>A0ABS5K4K5</accession>
<keyword evidence="2" id="KW-1015">Disulfide bond</keyword>
<feature type="chain" id="PRO_5045128365" description="LamG-like jellyroll fold domain-containing protein" evidence="3">
    <location>
        <begin position="20"/>
        <end position="310"/>
    </location>
</feature>
<organism evidence="5 6">
    <name type="scientific">Carboxylicivirga mesophila</name>
    <dbReference type="NCBI Taxonomy" id="1166478"/>
    <lineage>
        <taxon>Bacteria</taxon>
        <taxon>Pseudomonadati</taxon>
        <taxon>Bacteroidota</taxon>
        <taxon>Bacteroidia</taxon>
        <taxon>Marinilabiliales</taxon>
        <taxon>Marinilabiliaceae</taxon>
        <taxon>Carboxylicivirga</taxon>
    </lineage>
</organism>
<dbReference type="InterPro" id="IPR013320">
    <property type="entry name" value="ConA-like_dom_sf"/>
</dbReference>
<evidence type="ECO:0000313" key="6">
    <source>
        <dbReference type="Proteomes" id="UP000721861"/>
    </source>
</evidence>
<dbReference type="Gene3D" id="2.60.120.200">
    <property type="match status" value="1"/>
</dbReference>
<gene>
    <name evidence="5" type="ORF">KEM09_00930</name>
</gene>
<dbReference type="Proteomes" id="UP000721861">
    <property type="component" value="Unassembled WGS sequence"/>
</dbReference>
<evidence type="ECO:0000256" key="3">
    <source>
        <dbReference type="SAM" id="SignalP"/>
    </source>
</evidence>
<name>A0ABS5K4K5_9BACT</name>
<dbReference type="Pfam" id="PF13385">
    <property type="entry name" value="Laminin_G_3"/>
    <property type="match status" value="1"/>
</dbReference>
<evidence type="ECO:0000313" key="5">
    <source>
        <dbReference type="EMBL" id="MBS2209947.1"/>
    </source>
</evidence>
<keyword evidence="1 3" id="KW-0732">Signal</keyword>
<evidence type="ECO:0000256" key="2">
    <source>
        <dbReference type="ARBA" id="ARBA00023157"/>
    </source>
</evidence>
<reference evidence="5 6" key="1">
    <citation type="journal article" date="2014" name="Int. J. Syst. Evol. Microbiol.">
        <title>Carboxylicivirga gen. nov. in the family Marinilabiliaceae with two novel species, Carboxylicivirga mesophila sp. nov. and Carboxylicivirga taeanensis sp. nov., and reclassification of Cytophaga fermentans as Saccharicrinis fermentans gen. nov., comb. nov.</title>
        <authorList>
            <person name="Yang S.H."/>
            <person name="Seo H.S."/>
            <person name="Woo J.H."/>
            <person name="Oh H.M."/>
            <person name="Jang H."/>
            <person name="Lee J.H."/>
            <person name="Kim S.J."/>
            <person name="Kwon K.K."/>
        </authorList>
    </citation>
    <scope>NUCLEOTIDE SEQUENCE [LARGE SCALE GENOMIC DNA]</scope>
    <source>
        <strain evidence="5 6">JCM 18290</strain>
    </source>
</reference>
<dbReference type="RefSeq" id="WP_212223919.1">
    <property type="nucleotide sequence ID" value="NZ_JAGUCN010000001.1"/>
</dbReference>
<dbReference type="SMART" id="SM00560">
    <property type="entry name" value="LamGL"/>
    <property type="match status" value="1"/>
</dbReference>
<evidence type="ECO:0000256" key="1">
    <source>
        <dbReference type="ARBA" id="ARBA00022729"/>
    </source>
</evidence>
<feature type="domain" description="LamG-like jellyroll fold" evidence="4">
    <location>
        <begin position="43"/>
        <end position="171"/>
    </location>
</feature>
<feature type="signal peptide" evidence="3">
    <location>
        <begin position="1"/>
        <end position="19"/>
    </location>
</feature>
<sequence length="310" mass="34505">MKKEFLLMIAVIMFSSVVAQNRSLDLTGSDDYVEVPAFNQTLTHFTVEGWIKTMGTQEDWSGVFFARGGNTTAGINLQDGLKLGYHWNGQNWNWESGHTLTDGQWSHIALVVEPDKATLYLDGVPSVNVWGHAGEEFDGAFFLGKDPNQDIRNYNGIIDEVRFWSVARTEQQIKDNMNKELANPASEAELLAYYQFNDNVDDIKGSHDATLVNGIATPYKTNDTWESSATTVKKLEHGSKLITQNRDNLLIESGYIGETLCIYNVAGACVLKEIVSEGKSNISVGHLSGLFIVTLTQNGEVYSHKIMLKR</sequence>
<evidence type="ECO:0000259" key="4">
    <source>
        <dbReference type="SMART" id="SM00560"/>
    </source>
</evidence>
<comment type="caution">
    <text evidence="5">The sequence shown here is derived from an EMBL/GenBank/DDBJ whole genome shotgun (WGS) entry which is preliminary data.</text>
</comment>
<dbReference type="SUPFAM" id="SSF49899">
    <property type="entry name" value="Concanavalin A-like lectins/glucanases"/>
    <property type="match status" value="1"/>
</dbReference>
<proteinExistence type="predicted"/>
<dbReference type="EMBL" id="JAGUCN010000001">
    <property type="protein sequence ID" value="MBS2209947.1"/>
    <property type="molecule type" value="Genomic_DNA"/>
</dbReference>
<dbReference type="InterPro" id="IPR006558">
    <property type="entry name" value="LamG-like"/>
</dbReference>
<keyword evidence="6" id="KW-1185">Reference proteome</keyword>
<protein>
    <recommendedName>
        <fullName evidence="4">LamG-like jellyroll fold domain-containing protein</fullName>
    </recommendedName>
</protein>